<dbReference type="AlphaFoldDB" id="A0A0P1GJ20"/>
<keyword evidence="2" id="KW-1185">Reference proteome</keyword>
<protein>
    <submittedName>
        <fullName evidence="1">Bacterial extracellular solute-binding proteins, family 3</fullName>
    </submittedName>
</protein>
<dbReference type="RefSeq" id="WP_082626661.1">
    <property type="nucleotide sequence ID" value="NZ_CYSD01000043.1"/>
</dbReference>
<accession>A0A0P1GJ20</accession>
<name>A0A0P1GJ20_9RHOB</name>
<gene>
    <name evidence="1" type="ORF">TRM7557_03738</name>
</gene>
<reference evidence="1 2" key="1">
    <citation type="submission" date="2015-09" db="EMBL/GenBank/DDBJ databases">
        <authorList>
            <consortium name="Swine Surveillance"/>
        </authorList>
    </citation>
    <scope>NUCLEOTIDE SEQUENCE [LARGE SCALE GENOMIC DNA]</scope>
    <source>
        <strain evidence="1 2">CECT 7557</strain>
    </source>
</reference>
<evidence type="ECO:0000313" key="1">
    <source>
        <dbReference type="EMBL" id="CUH82077.1"/>
    </source>
</evidence>
<dbReference type="SUPFAM" id="SSF53850">
    <property type="entry name" value="Periplasmic binding protein-like II"/>
    <property type="match status" value="1"/>
</dbReference>
<dbReference type="Gene3D" id="3.40.190.10">
    <property type="entry name" value="Periplasmic binding protein-like II"/>
    <property type="match status" value="2"/>
</dbReference>
<dbReference type="EMBL" id="CYSD01000043">
    <property type="protein sequence ID" value="CUH82077.1"/>
    <property type="molecule type" value="Genomic_DNA"/>
</dbReference>
<proteinExistence type="predicted"/>
<organism evidence="1 2">
    <name type="scientific">Tritonibacter multivorans</name>
    <dbReference type="NCBI Taxonomy" id="928856"/>
    <lineage>
        <taxon>Bacteria</taxon>
        <taxon>Pseudomonadati</taxon>
        <taxon>Pseudomonadota</taxon>
        <taxon>Alphaproteobacteria</taxon>
        <taxon>Rhodobacterales</taxon>
        <taxon>Paracoccaceae</taxon>
        <taxon>Tritonibacter</taxon>
    </lineage>
</organism>
<dbReference type="OrthoDB" id="8481290at2"/>
<dbReference type="STRING" id="928856.SAMN04488049_10584"/>
<sequence>MFSAGALCIGTSAFADTEALPSLCSDLSGPLPFPPQTLVFSRTRGALLGCITEDVLSEVYRRLDLPVRFVETPGLRSLQLSSMGHFAGETLRISGLTRKYPDLLQVDPPVAYMKSAAFVRRNSWVRIEKPDDLHRYTIAYLDGIVSAKRLGQYARKAMPMPTRAHALRALENGDVDAVIMGQISGQIASQRGGFRNISPEPVVLQTTSVHHYIHRKHAHLIPRVSAELAALKASGEANALFMSRAKELIHLGS</sequence>
<dbReference type="Proteomes" id="UP000052022">
    <property type="component" value="Unassembled WGS sequence"/>
</dbReference>
<evidence type="ECO:0000313" key="2">
    <source>
        <dbReference type="Proteomes" id="UP000052022"/>
    </source>
</evidence>